<dbReference type="Proteomes" id="UP001221686">
    <property type="component" value="Unassembled WGS sequence"/>
</dbReference>
<name>A0ABT5DRA5_9BACT</name>
<evidence type="ECO:0000313" key="3">
    <source>
        <dbReference type="Proteomes" id="UP001221686"/>
    </source>
</evidence>
<dbReference type="RefSeq" id="WP_272084607.1">
    <property type="nucleotide sequence ID" value="NZ_JAQNDL010000001.1"/>
</dbReference>
<protein>
    <submittedName>
        <fullName evidence="2">Uncharacterized protein</fullName>
    </submittedName>
</protein>
<sequence length="144" mass="15623">MTASRAPPAFLAFSGLRLRLWPLILAALIMQLCLVPARELVRWLFLEVGPGGWADDAGMLLFTAIMLQGLCGLLNIAVMGRLLPRADLHWPPGLSMVGLAAAIGVVMGLELLFERPLWHGFRASPHHRRTSAGRGNHKSATAVL</sequence>
<evidence type="ECO:0000256" key="1">
    <source>
        <dbReference type="SAM" id="Phobius"/>
    </source>
</evidence>
<dbReference type="EMBL" id="JAQNDL010000001">
    <property type="protein sequence ID" value="MDC0716160.1"/>
    <property type="molecule type" value="Genomic_DNA"/>
</dbReference>
<gene>
    <name evidence="2" type="ORF">POL25_04605</name>
</gene>
<reference evidence="2 3" key="1">
    <citation type="submission" date="2022-11" db="EMBL/GenBank/DDBJ databases">
        <title>Minimal conservation of predation-associated metabolite biosynthetic gene clusters underscores biosynthetic potential of Myxococcota including descriptions for ten novel species: Archangium lansinium sp. nov., Myxococcus landrumus sp. nov., Nannocystis bai.</title>
        <authorList>
            <person name="Ahearne A."/>
            <person name="Stevens C."/>
            <person name="Dowd S."/>
        </authorList>
    </citation>
    <scope>NUCLEOTIDE SEQUENCE [LARGE SCALE GENOMIC DNA]</scope>
    <source>
        <strain evidence="2 3">BB15-2</strain>
    </source>
</reference>
<keyword evidence="1" id="KW-0472">Membrane</keyword>
<feature type="transmembrane region" description="Helical" evidence="1">
    <location>
        <begin position="90"/>
        <end position="113"/>
    </location>
</feature>
<evidence type="ECO:0000313" key="2">
    <source>
        <dbReference type="EMBL" id="MDC0716160.1"/>
    </source>
</evidence>
<keyword evidence="1" id="KW-0812">Transmembrane</keyword>
<proteinExistence type="predicted"/>
<keyword evidence="3" id="KW-1185">Reference proteome</keyword>
<comment type="caution">
    <text evidence="2">The sequence shown here is derived from an EMBL/GenBank/DDBJ whole genome shotgun (WGS) entry which is preliminary data.</text>
</comment>
<accession>A0ABT5DRA5</accession>
<feature type="transmembrane region" description="Helical" evidence="1">
    <location>
        <begin position="58"/>
        <end position="78"/>
    </location>
</feature>
<keyword evidence="1" id="KW-1133">Transmembrane helix</keyword>
<feature type="transmembrane region" description="Helical" evidence="1">
    <location>
        <begin position="20"/>
        <end position="37"/>
    </location>
</feature>
<organism evidence="2 3">
    <name type="scientific">Nannocystis bainbridge</name>
    <dbReference type="NCBI Taxonomy" id="2995303"/>
    <lineage>
        <taxon>Bacteria</taxon>
        <taxon>Pseudomonadati</taxon>
        <taxon>Myxococcota</taxon>
        <taxon>Polyangia</taxon>
        <taxon>Nannocystales</taxon>
        <taxon>Nannocystaceae</taxon>
        <taxon>Nannocystis</taxon>
    </lineage>
</organism>